<sequence>MNNSFSTESPMVILKKSIFSIVYKYIIFVNKNVSYTNTTKIEMCIQKRSTHAGTRSCTQSQHLLRSFLKRSLYPGTPPMKVHGVAHGQHHLPAILPGTEHTEVQSRLKNRSEFA</sequence>
<feature type="region of interest" description="Disordered" evidence="1">
    <location>
        <begin position="95"/>
        <end position="114"/>
    </location>
</feature>
<reference evidence="2" key="1">
    <citation type="submission" date="2023-12" db="EMBL/GenBank/DDBJ databases">
        <authorList>
            <person name="Brown T."/>
        </authorList>
    </citation>
    <scope>NUCLEOTIDE SEQUENCE</scope>
</reference>
<keyword evidence="3" id="KW-1185">Reference proteome</keyword>
<name>A0ABP0A3N3_PIPNA</name>
<dbReference type="Proteomes" id="UP001314169">
    <property type="component" value="Chromosome 3"/>
</dbReference>
<organism evidence="2 3">
    <name type="scientific">Pipistrellus nathusii</name>
    <name type="common">Nathusius' pipistrelle</name>
    <dbReference type="NCBI Taxonomy" id="59473"/>
    <lineage>
        <taxon>Eukaryota</taxon>
        <taxon>Metazoa</taxon>
        <taxon>Chordata</taxon>
        <taxon>Craniata</taxon>
        <taxon>Vertebrata</taxon>
        <taxon>Euteleostomi</taxon>
        <taxon>Mammalia</taxon>
        <taxon>Eutheria</taxon>
        <taxon>Laurasiatheria</taxon>
        <taxon>Chiroptera</taxon>
        <taxon>Yangochiroptera</taxon>
        <taxon>Vespertilionidae</taxon>
        <taxon>Pipistrellus</taxon>
    </lineage>
</organism>
<protein>
    <submittedName>
        <fullName evidence="2">Uncharacterized protein</fullName>
    </submittedName>
</protein>
<gene>
    <name evidence="2" type="ORF">MPIPNATIZW_LOCUS11358</name>
</gene>
<accession>A0ABP0A3N3</accession>
<dbReference type="EMBL" id="OY882860">
    <property type="protein sequence ID" value="CAK6443052.1"/>
    <property type="molecule type" value="Genomic_DNA"/>
</dbReference>
<feature type="compositionally biased region" description="Basic and acidic residues" evidence="1">
    <location>
        <begin position="99"/>
        <end position="114"/>
    </location>
</feature>
<proteinExistence type="predicted"/>
<evidence type="ECO:0000313" key="2">
    <source>
        <dbReference type="EMBL" id="CAK6443052.1"/>
    </source>
</evidence>
<evidence type="ECO:0000313" key="3">
    <source>
        <dbReference type="Proteomes" id="UP001314169"/>
    </source>
</evidence>
<evidence type="ECO:0000256" key="1">
    <source>
        <dbReference type="SAM" id="MobiDB-lite"/>
    </source>
</evidence>